<accession>A0A2H3KRD8</accession>
<dbReference type="Proteomes" id="UP000220922">
    <property type="component" value="Unassembled WGS sequence"/>
</dbReference>
<dbReference type="EMBL" id="LYXE01000200">
    <property type="protein sequence ID" value="PDV96392.1"/>
    <property type="molecule type" value="Genomic_DNA"/>
</dbReference>
<dbReference type="OrthoDB" id="9776685at2"/>
<proteinExistence type="predicted"/>
<evidence type="ECO:0000313" key="2">
    <source>
        <dbReference type="EMBL" id="PDV96392.1"/>
    </source>
</evidence>
<organism evidence="2 3">
    <name type="scientific">Candidatus Chloroploca asiatica</name>
    <dbReference type="NCBI Taxonomy" id="1506545"/>
    <lineage>
        <taxon>Bacteria</taxon>
        <taxon>Bacillati</taxon>
        <taxon>Chloroflexota</taxon>
        <taxon>Chloroflexia</taxon>
        <taxon>Chloroflexales</taxon>
        <taxon>Chloroflexineae</taxon>
        <taxon>Oscillochloridaceae</taxon>
        <taxon>Candidatus Chloroploca</taxon>
    </lineage>
</organism>
<dbReference type="SUPFAM" id="SSF53474">
    <property type="entry name" value="alpha/beta-Hydrolases"/>
    <property type="match status" value="1"/>
</dbReference>
<keyword evidence="2" id="KW-0378">Hydrolase</keyword>
<evidence type="ECO:0000259" key="1">
    <source>
        <dbReference type="Pfam" id="PF00561"/>
    </source>
</evidence>
<dbReference type="InterPro" id="IPR029058">
    <property type="entry name" value="AB_hydrolase_fold"/>
</dbReference>
<gene>
    <name evidence="2" type="ORF">A9Q02_06750</name>
</gene>
<dbReference type="Gene3D" id="3.40.50.1820">
    <property type="entry name" value="alpha/beta hydrolase"/>
    <property type="match status" value="1"/>
</dbReference>
<dbReference type="RefSeq" id="WP_097655427.1">
    <property type="nucleotide sequence ID" value="NZ_LYXE01000200.1"/>
</dbReference>
<feature type="domain" description="AB hydrolase-1" evidence="1">
    <location>
        <begin position="71"/>
        <end position="193"/>
    </location>
</feature>
<dbReference type="PANTHER" id="PTHR12277">
    <property type="entry name" value="ALPHA/BETA HYDROLASE DOMAIN-CONTAINING PROTEIN"/>
    <property type="match status" value="1"/>
</dbReference>
<sequence length="262" mass="29672">MLLRLLVLCLLLYLLVCVVIFLWQEQLIFFPERNQPGTRYVFGHPAEEVWLNAEGAQLHALWFRVPDPQGVILYLHGNAGSLRTWGAVAPELVAYQYDLLIIDYRGYGQSSGQIRREADVYADAEAAYAWILERYREDQVVLYGRSLGSAPATRLAAEHQPRMLILETPFYSLEALARRQFPWLPPFLLKYPLNVSASLGQVSCPVVIIHGTEDEIVPFADGERLSDRITAPLRFYPIAGGRHNNLATFPAYWDAITAALVQ</sequence>
<dbReference type="Pfam" id="PF00561">
    <property type="entry name" value="Abhydrolase_1"/>
    <property type="match status" value="1"/>
</dbReference>
<comment type="caution">
    <text evidence="2">The sequence shown here is derived from an EMBL/GenBank/DDBJ whole genome shotgun (WGS) entry which is preliminary data.</text>
</comment>
<dbReference type="InterPro" id="IPR000073">
    <property type="entry name" value="AB_hydrolase_1"/>
</dbReference>
<reference evidence="2 3" key="1">
    <citation type="submission" date="2016-05" db="EMBL/GenBank/DDBJ databases">
        <authorList>
            <person name="Lavstsen T."/>
            <person name="Jespersen J.S."/>
        </authorList>
    </citation>
    <scope>NUCLEOTIDE SEQUENCE [LARGE SCALE GENOMIC DNA]</scope>
    <source>
        <strain evidence="2 3">B7-9</strain>
    </source>
</reference>
<dbReference type="GO" id="GO:0016787">
    <property type="term" value="F:hydrolase activity"/>
    <property type="evidence" value="ECO:0007669"/>
    <property type="project" value="UniProtKB-KW"/>
</dbReference>
<keyword evidence="3" id="KW-1185">Reference proteome</keyword>
<dbReference type="AlphaFoldDB" id="A0A2H3KRD8"/>
<evidence type="ECO:0000313" key="3">
    <source>
        <dbReference type="Proteomes" id="UP000220922"/>
    </source>
</evidence>
<protein>
    <submittedName>
        <fullName evidence="2">Hydrolase</fullName>
    </submittedName>
</protein>
<name>A0A2H3KRD8_9CHLR</name>
<dbReference type="PANTHER" id="PTHR12277:SF81">
    <property type="entry name" value="PROTEIN ABHD13"/>
    <property type="match status" value="1"/>
</dbReference>